<evidence type="ECO:0000313" key="1">
    <source>
        <dbReference type="EMBL" id="CAE6953621.1"/>
    </source>
</evidence>
<name>A0A812HKT7_9DINO</name>
<reference evidence="1" key="1">
    <citation type="submission" date="2021-02" db="EMBL/GenBank/DDBJ databases">
        <authorList>
            <person name="Dougan E. K."/>
            <person name="Rhodes N."/>
            <person name="Thang M."/>
            <person name="Chan C."/>
        </authorList>
    </citation>
    <scope>NUCLEOTIDE SEQUENCE</scope>
</reference>
<keyword evidence="2" id="KW-1185">Reference proteome</keyword>
<accession>A0A812HKT7</accession>
<dbReference type="Proteomes" id="UP000604046">
    <property type="component" value="Unassembled WGS sequence"/>
</dbReference>
<evidence type="ECO:0000313" key="2">
    <source>
        <dbReference type="Proteomes" id="UP000604046"/>
    </source>
</evidence>
<gene>
    <name evidence="1" type="ORF">SNAT2548_LOCUS1666</name>
</gene>
<sequence>MESLWRAISFVQESFQCSYKSQAPDNSIPQLGAEPVCTSGSELCPFDAGPMAALDHSGKPREFQELPFAKGEVTPAAALNDLFPELMCQLSSFLSVQAYSKLRGACRQASPEAFDKLLHLELERRQMIAKVKAARSAEQWADLADASQDKTWFVKKKQKASCNILGLEYKYYITGSKWDGWAGYLFCSPLCWTETPPALGEDLTFI</sequence>
<comment type="caution">
    <text evidence="1">The sequence shown here is derived from an EMBL/GenBank/DDBJ whole genome shotgun (WGS) entry which is preliminary data.</text>
</comment>
<dbReference type="EMBL" id="CAJNDS010000094">
    <property type="protein sequence ID" value="CAE6953621.1"/>
    <property type="molecule type" value="Genomic_DNA"/>
</dbReference>
<protein>
    <submittedName>
        <fullName evidence="1">Uncharacterized protein</fullName>
    </submittedName>
</protein>
<dbReference type="AlphaFoldDB" id="A0A812HKT7"/>
<proteinExistence type="predicted"/>
<organism evidence="1 2">
    <name type="scientific">Symbiodinium natans</name>
    <dbReference type="NCBI Taxonomy" id="878477"/>
    <lineage>
        <taxon>Eukaryota</taxon>
        <taxon>Sar</taxon>
        <taxon>Alveolata</taxon>
        <taxon>Dinophyceae</taxon>
        <taxon>Suessiales</taxon>
        <taxon>Symbiodiniaceae</taxon>
        <taxon>Symbiodinium</taxon>
    </lineage>
</organism>